<keyword evidence="5" id="KW-0929">Antimicrobial</keyword>
<dbReference type="InterPro" id="IPR001542">
    <property type="entry name" value="Defensin_invertebrate/fungal"/>
</dbReference>
<evidence type="ECO:0000256" key="2">
    <source>
        <dbReference type="ARBA" id="ARBA00022525"/>
    </source>
</evidence>
<feature type="domain" description="Knottins-like" evidence="8">
    <location>
        <begin position="26"/>
        <end position="64"/>
    </location>
</feature>
<dbReference type="Pfam" id="PF01097">
    <property type="entry name" value="Defensin_2"/>
    <property type="match status" value="1"/>
</dbReference>
<evidence type="ECO:0000256" key="4">
    <source>
        <dbReference type="ARBA" id="ARBA00022859"/>
    </source>
</evidence>
<sequence length="169" mass="18277">MVRATTFIINAHDGDEIIGNKDLSIDTYLFGSCVSSQCNVFCRLIGYAHGYCVNDKVCRCSRRLASVAALADVTSINNHPTKVVKLETSVHSCVNSQCQDFCRHLGFARGICLTDNTCQCTGPLALDATLKDVAPGTIDANTMDSDSESTAENKSKDMPQYNKGEANRA</sequence>
<dbReference type="InterPro" id="IPR036574">
    <property type="entry name" value="Scorpion_toxin-like_sf"/>
</dbReference>
<evidence type="ECO:0000256" key="5">
    <source>
        <dbReference type="ARBA" id="ARBA00022940"/>
    </source>
</evidence>
<reference evidence="9" key="1">
    <citation type="submission" date="2021-12" db="EMBL/GenBank/DDBJ databases">
        <authorList>
            <person name="King R."/>
        </authorList>
    </citation>
    <scope>NUCLEOTIDE SEQUENCE</scope>
</reference>
<keyword evidence="4" id="KW-0391">Immunity</keyword>
<protein>
    <recommendedName>
        <fullName evidence="8">Knottins-like domain-containing protein</fullName>
    </recommendedName>
</protein>
<dbReference type="SMART" id="SM00505">
    <property type="entry name" value="Knot1"/>
    <property type="match status" value="2"/>
</dbReference>
<evidence type="ECO:0000313" key="9">
    <source>
        <dbReference type="EMBL" id="CAH0397350.1"/>
    </source>
</evidence>
<evidence type="ECO:0000256" key="3">
    <source>
        <dbReference type="ARBA" id="ARBA00022588"/>
    </source>
</evidence>
<feature type="compositionally biased region" description="Polar residues" evidence="7">
    <location>
        <begin position="139"/>
        <end position="150"/>
    </location>
</feature>
<evidence type="ECO:0000313" key="10">
    <source>
        <dbReference type="Proteomes" id="UP001153292"/>
    </source>
</evidence>
<organism evidence="9 10">
    <name type="scientific">Chilo suppressalis</name>
    <name type="common">Asiatic rice borer moth</name>
    <dbReference type="NCBI Taxonomy" id="168631"/>
    <lineage>
        <taxon>Eukaryota</taxon>
        <taxon>Metazoa</taxon>
        <taxon>Ecdysozoa</taxon>
        <taxon>Arthropoda</taxon>
        <taxon>Hexapoda</taxon>
        <taxon>Insecta</taxon>
        <taxon>Pterygota</taxon>
        <taxon>Neoptera</taxon>
        <taxon>Endopterygota</taxon>
        <taxon>Lepidoptera</taxon>
        <taxon>Glossata</taxon>
        <taxon>Ditrysia</taxon>
        <taxon>Pyraloidea</taxon>
        <taxon>Crambidae</taxon>
        <taxon>Crambinae</taxon>
        <taxon>Chilo</taxon>
    </lineage>
</organism>
<name>A0ABN8APM5_CHISP</name>
<evidence type="ECO:0000259" key="8">
    <source>
        <dbReference type="SMART" id="SM00505"/>
    </source>
</evidence>
<dbReference type="Proteomes" id="UP001153292">
    <property type="component" value="Chromosome 1"/>
</dbReference>
<comment type="subcellular location">
    <subcellularLocation>
        <location evidence="1">Secreted</location>
    </subcellularLocation>
</comment>
<evidence type="ECO:0000256" key="1">
    <source>
        <dbReference type="ARBA" id="ARBA00004613"/>
    </source>
</evidence>
<keyword evidence="10" id="KW-1185">Reference proteome</keyword>
<keyword evidence="3" id="KW-0399">Innate immunity</keyword>
<gene>
    <name evidence="9" type="ORF">CHILSU_LOCUS417</name>
</gene>
<proteinExistence type="predicted"/>
<evidence type="ECO:0000256" key="6">
    <source>
        <dbReference type="ARBA" id="ARBA00023157"/>
    </source>
</evidence>
<dbReference type="Gene3D" id="3.30.30.10">
    <property type="entry name" value="Knottin, scorpion toxin-like"/>
    <property type="match status" value="2"/>
</dbReference>
<keyword evidence="5" id="KW-0211">Defensin</keyword>
<keyword evidence="2" id="KW-0964">Secreted</keyword>
<feature type="region of interest" description="Disordered" evidence="7">
    <location>
        <begin position="139"/>
        <end position="169"/>
    </location>
</feature>
<accession>A0ABN8APM5</accession>
<dbReference type="EMBL" id="OU963894">
    <property type="protein sequence ID" value="CAH0397350.1"/>
    <property type="molecule type" value="Genomic_DNA"/>
</dbReference>
<feature type="domain" description="Knottins-like" evidence="8">
    <location>
        <begin position="81"/>
        <end position="124"/>
    </location>
</feature>
<keyword evidence="6" id="KW-1015">Disulfide bond</keyword>
<dbReference type="InterPro" id="IPR003614">
    <property type="entry name" value="Knottins"/>
</dbReference>
<evidence type="ECO:0000256" key="7">
    <source>
        <dbReference type="SAM" id="MobiDB-lite"/>
    </source>
</evidence>